<reference evidence="1" key="1">
    <citation type="submission" date="2023-08" db="EMBL/GenBank/DDBJ databases">
        <authorList>
            <person name="Alioto T."/>
            <person name="Alioto T."/>
            <person name="Gomez Garrido J."/>
        </authorList>
    </citation>
    <scope>NUCLEOTIDE SEQUENCE</scope>
</reference>
<dbReference type="Proteomes" id="UP001162480">
    <property type="component" value="Chromosome 5"/>
</dbReference>
<dbReference type="AlphaFoldDB" id="A0AA36AX80"/>
<dbReference type="EMBL" id="OX597818">
    <property type="protein sequence ID" value="CAI9723419.1"/>
    <property type="molecule type" value="Genomic_DNA"/>
</dbReference>
<accession>A0AA36AX80</accession>
<gene>
    <name evidence="1" type="ORF">OCTVUL_1B007321</name>
</gene>
<sequence>MGITNTKNKHAFIRSLIENDVLALLRNVLEKHTHTAATTTTTTTTANPRDIIKHHITATTIFCTMTPSSMWMKVLFCSILLHLYVAQYTRSLETHSEDDSESDKRSIIDDDFKSLDPTYYPSGLDKRQQQYSKLGRNIRVIARGMDPMMFGNLGKRMDPNMFGSLGKRFNRDDREKQDKKIDPYMFGSLGKRMDPAMFGSLGKRMDPMLYGGLGKRMSPDYINYGGKRYDPMLFGGLGKRVDPMLFGGLGKKMDPNMFGTLGKRMDSMMFGHLGKRDVSGIKVTLNKYTRSGNPSLEQHGIS</sequence>
<evidence type="ECO:0000313" key="2">
    <source>
        <dbReference type="Proteomes" id="UP001162480"/>
    </source>
</evidence>
<protein>
    <submittedName>
        <fullName evidence="1">Uncharacterized protein</fullName>
    </submittedName>
</protein>
<name>A0AA36AX80_OCTVU</name>
<proteinExistence type="predicted"/>
<organism evidence="1 2">
    <name type="scientific">Octopus vulgaris</name>
    <name type="common">Common octopus</name>
    <dbReference type="NCBI Taxonomy" id="6645"/>
    <lineage>
        <taxon>Eukaryota</taxon>
        <taxon>Metazoa</taxon>
        <taxon>Spiralia</taxon>
        <taxon>Lophotrochozoa</taxon>
        <taxon>Mollusca</taxon>
        <taxon>Cephalopoda</taxon>
        <taxon>Coleoidea</taxon>
        <taxon>Octopodiformes</taxon>
        <taxon>Octopoda</taxon>
        <taxon>Incirrata</taxon>
        <taxon>Octopodidae</taxon>
        <taxon>Octopus</taxon>
    </lineage>
</organism>
<evidence type="ECO:0000313" key="1">
    <source>
        <dbReference type="EMBL" id="CAI9723419.1"/>
    </source>
</evidence>
<keyword evidence="2" id="KW-1185">Reference proteome</keyword>